<sequence length="89" mass="10523">MQISIPDEFIEELVMKKVEEKLNDCKHMYAAVDMKKLIELTGLSKTTLTNQYTNQQEFVEITVKHGARVLYLYPECLEVFKKLIKERQK</sequence>
<dbReference type="Proteomes" id="UP000233482">
    <property type="component" value="Unassembled WGS sequence"/>
</dbReference>
<evidence type="ECO:0000313" key="1">
    <source>
        <dbReference type="EMBL" id="PKE26134.1"/>
    </source>
</evidence>
<dbReference type="RefSeq" id="WP_086038310.1">
    <property type="nucleotide sequence ID" value="NZ_CABFNV010000003.1"/>
</dbReference>
<evidence type="ECO:0008006" key="3">
    <source>
        <dbReference type="Google" id="ProtNLM"/>
    </source>
</evidence>
<evidence type="ECO:0000313" key="2">
    <source>
        <dbReference type="Proteomes" id="UP000233482"/>
    </source>
</evidence>
<reference evidence="1 2" key="1">
    <citation type="submission" date="2017-12" db="EMBL/GenBank/DDBJ databases">
        <title>Genomics of Macrococcus caseolyticus.</title>
        <authorList>
            <person name="MacFadyen A.C."/>
            <person name="Paterson G.K."/>
        </authorList>
    </citation>
    <scope>NUCLEOTIDE SEQUENCE [LARGE SCALE GENOMIC DNA]</scope>
    <source>
        <strain evidence="1 2">5788_EF188</strain>
    </source>
</reference>
<dbReference type="EMBL" id="PIXC01000012">
    <property type="protein sequence ID" value="PKE26134.1"/>
    <property type="molecule type" value="Genomic_DNA"/>
</dbReference>
<dbReference type="AlphaFoldDB" id="A0A1W7A2U1"/>
<accession>A0A1W7A2U1</accession>
<name>A0A1W7A2U1_9STAP</name>
<gene>
    <name evidence="1" type="ORF">CW686_06390</name>
</gene>
<protein>
    <recommendedName>
        <fullName evidence="3">DNA-binding protein</fullName>
    </recommendedName>
</protein>
<organism evidence="1 2">
    <name type="scientific">Macrococcoides caseolyticum</name>
    <dbReference type="NCBI Taxonomy" id="69966"/>
    <lineage>
        <taxon>Bacteria</taxon>
        <taxon>Bacillati</taxon>
        <taxon>Bacillota</taxon>
        <taxon>Bacilli</taxon>
        <taxon>Bacillales</taxon>
        <taxon>Staphylococcaceae</taxon>
        <taxon>Macrococcoides</taxon>
    </lineage>
</organism>
<comment type="caution">
    <text evidence="1">The sequence shown here is derived from an EMBL/GenBank/DDBJ whole genome shotgun (WGS) entry which is preliminary data.</text>
</comment>
<proteinExistence type="predicted"/>